<keyword evidence="3" id="KW-1185">Reference proteome</keyword>
<protein>
    <recommendedName>
        <fullName evidence="4">Polysaccharide biosynthesis protein</fullName>
    </recommendedName>
</protein>
<keyword evidence="1" id="KW-1133">Transmembrane helix</keyword>
<sequence length="393" mass="41824">MTEAPKTPTGPADTGQERRNITKTLIAVLWIYGGRGVGMLWTLALISRLGVGDYGMYGIAFALAAVIGPPLDNPYVVRSMRESEEKFVTERASRFLVGLSLVALGTVLFPVNYIAWFGLTVAGGEIAFKSYSSRFARDGHADRVWRLDSIRQIASVAMAVVYLFAVKDPSLLVASMFYVAPYFVILVLAAIAARGHRPALPGPPRLTLALIGEMGGTALYLQGDVLLLGFLTDSTTAGYYTLCWTVAAALAAVGQSFGMTYHEPLRLSGGRISSGPPLRLTLTVGFVSCALVALLGVVLLLSPAPTELALAMLIMSLFTGMRTMISVFQVVLYAQRRDLTRLAANLGLVPVKLGAVVLLAGPLGAVGAALSSVGADAILLVIYVVAIYRRPLR</sequence>
<feature type="transmembrane region" description="Helical" evidence="1">
    <location>
        <begin position="366"/>
        <end position="388"/>
    </location>
</feature>
<evidence type="ECO:0000313" key="3">
    <source>
        <dbReference type="Proteomes" id="UP000632454"/>
    </source>
</evidence>
<keyword evidence="1" id="KW-0812">Transmembrane</keyword>
<dbReference type="EMBL" id="BMCS01000001">
    <property type="protein sequence ID" value="GGF28597.1"/>
    <property type="molecule type" value="Genomic_DNA"/>
</dbReference>
<gene>
    <name evidence="2" type="ORF">GCM10007298_25510</name>
</gene>
<feature type="transmembrane region" description="Helical" evidence="1">
    <location>
        <begin position="92"/>
        <end position="109"/>
    </location>
</feature>
<feature type="transmembrane region" description="Helical" evidence="1">
    <location>
        <begin position="171"/>
        <end position="194"/>
    </location>
</feature>
<evidence type="ECO:0000313" key="2">
    <source>
        <dbReference type="EMBL" id="GGF28597.1"/>
    </source>
</evidence>
<organism evidence="2 3">
    <name type="scientific">Williamsia phyllosphaerae</name>
    <dbReference type="NCBI Taxonomy" id="885042"/>
    <lineage>
        <taxon>Bacteria</taxon>
        <taxon>Bacillati</taxon>
        <taxon>Actinomycetota</taxon>
        <taxon>Actinomycetes</taxon>
        <taxon>Mycobacteriales</taxon>
        <taxon>Nocardiaceae</taxon>
        <taxon>Williamsia</taxon>
    </lineage>
</organism>
<feature type="transmembrane region" description="Helical" evidence="1">
    <location>
        <begin position="25"/>
        <end position="48"/>
    </location>
</feature>
<reference evidence="3" key="1">
    <citation type="journal article" date="2019" name="Int. J. Syst. Evol. Microbiol.">
        <title>The Global Catalogue of Microorganisms (GCM) 10K type strain sequencing project: providing services to taxonomists for standard genome sequencing and annotation.</title>
        <authorList>
            <consortium name="The Broad Institute Genomics Platform"/>
            <consortium name="The Broad Institute Genome Sequencing Center for Infectious Disease"/>
            <person name="Wu L."/>
            <person name="Ma J."/>
        </authorList>
    </citation>
    <scope>NUCLEOTIDE SEQUENCE [LARGE SCALE GENOMIC DNA]</scope>
    <source>
        <strain evidence="3">CCM 7855</strain>
    </source>
</reference>
<keyword evidence="1" id="KW-0472">Membrane</keyword>
<name>A0ABQ1UXI4_9NOCA</name>
<proteinExistence type="predicted"/>
<comment type="caution">
    <text evidence="2">The sequence shown here is derived from an EMBL/GenBank/DDBJ whole genome shotgun (WGS) entry which is preliminary data.</text>
</comment>
<feature type="transmembrane region" description="Helical" evidence="1">
    <location>
        <begin position="280"/>
        <end position="302"/>
    </location>
</feature>
<feature type="transmembrane region" description="Helical" evidence="1">
    <location>
        <begin position="206"/>
        <end position="231"/>
    </location>
</feature>
<evidence type="ECO:0008006" key="4">
    <source>
        <dbReference type="Google" id="ProtNLM"/>
    </source>
</evidence>
<dbReference type="Proteomes" id="UP000632454">
    <property type="component" value="Unassembled WGS sequence"/>
</dbReference>
<feature type="transmembrane region" description="Helical" evidence="1">
    <location>
        <begin position="144"/>
        <end position="165"/>
    </location>
</feature>
<accession>A0ABQ1UXI4</accession>
<feature type="transmembrane region" description="Helical" evidence="1">
    <location>
        <begin position="237"/>
        <end position="259"/>
    </location>
</feature>
<feature type="transmembrane region" description="Helical" evidence="1">
    <location>
        <begin position="54"/>
        <end position="71"/>
    </location>
</feature>
<dbReference type="RefSeq" id="WP_188490035.1">
    <property type="nucleotide sequence ID" value="NZ_BMCS01000001.1"/>
</dbReference>
<evidence type="ECO:0000256" key="1">
    <source>
        <dbReference type="SAM" id="Phobius"/>
    </source>
</evidence>
<feature type="transmembrane region" description="Helical" evidence="1">
    <location>
        <begin position="308"/>
        <end position="330"/>
    </location>
</feature>